<accession>A0ABD0PIZ0</accession>
<comment type="caution">
    <text evidence="2">The sequence shown here is derived from an EMBL/GenBank/DDBJ whole genome shotgun (WGS) entry which is preliminary data.</text>
</comment>
<organism evidence="2 3">
    <name type="scientific">Cirrhinus mrigala</name>
    <name type="common">Mrigala</name>
    <dbReference type="NCBI Taxonomy" id="683832"/>
    <lineage>
        <taxon>Eukaryota</taxon>
        <taxon>Metazoa</taxon>
        <taxon>Chordata</taxon>
        <taxon>Craniata</taxon>
        <taxon>Vertebrata</taxon>
        <taxon>Euteleostomi</taxon>
        <taxon>Actinopterygii</taxon>
        <taxon>Neopterygii</taxon>
        <taxon>Teleostei</taxon>
        <taxon>Ostariophysi</taxon>
        <taxon>Cypriniformes</taxon>
        <taxon>Cyprinidae</taxon>
        <taxon>Labeoninae</taxon>
        <taxon>Labeonini</taxon>
        <taxon>Cirrhinus</taxon>
    </lineage>
</organism>
<dbReference type="AlphaFoldDB" id="A0ABD0PIZ0"/>
<feature type="non-terminal residue" evidence="2">
    <location>
        <position position="1"/>
    </location>
</feature>
<dbReference type="Proteomes" id="UP001529510">
    <property type="component" value="Unassembled WGS sequence"/>
</dbReference>
<evidence type="ECO:0000313" key="2">
    <source>
        <dbReference type="EMBL" id="KAL0174034.1"/>
    </source>
</evidence>
<sequence length="253" mass="27472">ESPYYLMFGQEPRLPVDFLLGRVEDTVAGNVHEWVIEHQTRLQVAFEGAREHLRITAERRKIQHDSHVRDTPLGEGQLVHLRDVGVRGRSKIRDLWSPVVYQVVRAPKEGGSVYSIAPVDDLGKVKQVHRSLLKGRTQKDFSVPAPTHSPVVESEPPGSGQDSEELEQGDFPPAIDVAVPVDPERLGPISGLGAPANSVQPLEKGLSNGDSVPRRSRRATAGQHSNVHHLPRSAGVVGSDGGMSEGTSRTIAA</sequence>
<evidence type="ECO:0000313" key="3">
    <source>
        <dbReference type="Proteomes" id="UP001529510"/>
    </source>
</evidence>
<dbReference type="EMBL" id="JAMKFB020000015">
    <property type="protein sequence ID" value="KAL0174034.1"/>
    <property type="molecule type" value="Genomic_DNA"/>
</dbReference>
<reference evidence="2 3" key="1">
    <citation type="submission" date="2024-05" db="EMBL/GenBank/DDBJ databases">
        <title>Genome sequencing and assembly of Indian major carp, Cirrhinus mrigala (Hamilton, 1822).</title>
        <authorList>
            <person name="Mohindra V."/>
            <person name="Chowdhury L.M."/>
            <person name="Lal K."/>
            <person name="Jena J.K."/>
        </authorList>
    </citation>
    <scope>NUCLEOTIDE SEQUENCE [LARGE SCALE GENOMIC DNA]</scope>
    <source>
        <strain evidence="2">CM1030</strain>
        <tissue evidence="2">Blood</tissue>
    </source>
</reference>
<evidence type="ECO:0000256" key="1">
    <source>
        <dbReference type="SAM" id="MobiDB-lite"/>
    </source>
</evidence>
<feature type="region of interest" description="Disordered" evidence="1">
    <location>
        <begin position="135"/>
        <end position="168"/>
    </location>
</feature>
<proteinExistence type="predicted"/>
<feature type="region of interest" description="Disordered" evidence="1">
    <location>
        <begin position="188"/>
        <end position="253"/>
    </location>
</feature>
<name>A0ABD0PIZ0_CIRMR</name>
<feature type="non-terminal residue" evidence="2">
    <location>
        <position position="253"/>
    </location>
</feature>
<protein>
    <submittedName>
        <fullName evidence="2">Uncharacterized protein</fullName>
    </submittedName>
</protein>
<keyword evidence="3" id="KW-1185">Reference proteome</keyword>
<gene>
    <name evidence="2" type="ORF">M9458_030002</name>
</gene>